<evidence type="ECO:0000256" key="1">
    <source>
        <dbReference type="ARBA" id="ARBA00002901"/>
    </source>
</evidence>
<organism evidence="8 9">
    <name type="scientific">Tsuneonella litorea</name>
    <dbReference type="NCBI Taxonomy" id="2976475"/>
    <lineage>
        <taxon>Bacteria</taxon>
        <taxon>Pseudomonadati</taxon>
        <taxon>Pseudomonadota</taxon>
        <taxon>Alphaproteobacteria</taxon>
        <taxon>Sphingomonadales</taxon>
        <taxon>Erythrobacteraceae</taxon>
        <taxon>Tsuneonella</taxon>
    </lineage>
</organism>
<dbReference type="InterPro" id="IPR001453">
    <property type="entry name" value="MoaB/Mog_dom"/>
</dbReference>
<proteinExistence type="inferred from homology"/>
<evidence type="ECO:0000313" key="8">
    <source>
        <dbReference type="EMBL" id="MCT2558964.1"/>
    </source>
</evidence>
<dbReference type="SUPFAM" id="SSF53218">
    <property type="entry name" value="Molybdenum cofactor biosynthesis proteins"/>
    <property type="match status" value="1"/>
</dbReference>
<dbReference type="EC" id="2.10.1.1" evidence="6"/>
<accession>A0A9X3AKY5</accession>
<dbReference type="InterPro" id="IPR005111">
    <property type="entry name" value="MoeA_C_domain_IV"/>
</dbReference>
<dbReference type="AlphaFoldDB" id="A0A9X3AKY5"/>
<comment type="similarity">
    <text evidence="3 6">Belongs to the MoeA family.</text>
</comment>
<dbReference type="SUPFAM" id="SSF63867">
    <property type="entry name" value="MoeA C-terminal domain-like"/>
    <property type="match status" value="1"/>
</dbReference>
<dbReference type="Gene3D" id="2.40.340.10">
    <property type="entry name" value="MoeA, C-terminal, domain IV"/>
    <property type="match status" value="1"/>
</dbReference>
<dbReference type="InterPro" id="IPR036135">
    <property type="entry name" value="MoeA_linker/N_sf"/>
</dbReference>
<dbReference type="PANTHER" id="PTHR10192">
    <property type="entry name" value="MOLYBDOPTERIN BIOSYNTHESIS PROTEIN"/>
    <property type="match status" value="1"/>
</dbReference>
<dbReference type="RefSeq" id="WP_259961825.1">
    <property type="nucleotide sequence ID" value="NZ_JAOAMV010000003.1"/>
</dbReference>
<evidence type="ECO:0000256" key="2">
    <source>
        <dbReference type="ARBA" id="ARBA00005046"/>
    </source>
</evidence>
<dbReference type="Pfam" id="PF03454">
    <property type="entry name" value="MoeA_C"/>
    <property type="match status" value="1"/>
</dbReference>
<evidence type="ECO:0000313" key="9">
    <source>
        <dbReference type="Proteomes" id="UP001142648"/>
    </source>
</evidence>
<comment type="caution">
    <text evidence="8">The sequence shown here is derived from an EMBL/GenBank/DDBJ whole genome shotgun (WGS) entry which is preliminary data.</text>
</comment>
<feature type="domain" description="MoaB/Mog" evidence="7">
    <location>
        <begin position="174"/>
        <end position="313"/>
    </location>
</feature>
<dbReference type="GO" id="GO:0046872">
    <property type="term" value="F:metal ion binding"/>
    <property type="evidence" value="ECO:0007669"/>
    <property type="project" value="UniProtKB-UniRule"/>
</dbReference>
<dbReference type="GO" id="GO:0005829">
    <property type="term" value="C:cytosol"/>
    <property type="evidence" value="ECO:0007669"/>
    <property type="project" value="TreeGrafter"/>
</dbReference>
<dbReference type="CDD" id="cd00887">
    <property type="entry name" value="MoeA"/>
    <property type="match status" value="1"/>
</dbReference>
<evidence type="ECO:0000256" key="4">
    <source>
        <dbReference type="ARBA" id="ARBA00023150"/>
    </source>
</evidence>
<dbReference type="PANTHER" id="PTHR10192:SF5">
    <property type="entry name" value="GEPHYRIN"/>
    <property type="match status" value="1"/>
</dbReference>
<dbReference type="EMBL" id="JAOAMV010000003">
    <property type="protein sequence ID" value="MCT2558964.1"/>
    <property type="molecule type" value="Genomic_DNA"/>
</dbReference>
<dbReference type="Proteomes" id="UP001142648">
    <property type="component" value="Unassembled WGS sequence"/>
</dbReference>
<dbReference type="InterPro" id="IPR038987">
    <property type="entry name" value="MoeA-like"/>
</dbReference>
<dbReference type="InterPro" id="IPR036688">
    <property type="entry name" value="MoeA_C_domain_IV_sf"/>
</dbReference>
<dbReference type="Gene3D" id="2.170.190.11">
    <property type="entry name" value="Molybdopterin biosynthesis moea protein, domain 3"/>
    <property type="match status" value="1"/>
</dbReference>
<dbReference type="Pfam" id="PF00994">
    <property type="entry name" value="MoCF_biosynth"/>
    <property type="match status" value="1"/>
</dbReference>
<protein>
    <recommendedName>
        <fullName evidence="6">Molybdopterin molybdenumtransferase</fullName>
        <ecNumber evidence="6">2.10.1.1</ecNumber>
    </recommendedName>
</protein>
<comment type="catalytic activity">
    <reaction evidence="5">
        <text>adenylyl-molybdopterin + molybdate = Mo-molybdopterin + AMP + H(+)</text>
        <dbReference type="Rhea" id="RHEA:35047"/>
        <dbReference type="ChEBI" id="CHEBI:15378"/>
        <dbReference type="ChEBI" id="CHEBI:36264"/>
        <dbReference type="ChEBI" id="CHEBI:62727"/>
        <dbReference type="ChEBI" id="CHEBI:71302"/>
        <dbReference type="ChEBI" id="CHEBI:456215"/>
        <dbReference type="EC" id="2.10.1.1"/>
    </reaction>
</comment>
<evidence type="ECO:0000256" key="6">
    <source>
        <dbReference type="RuleBase" id="RU365090"/>
    </source>
</evidence>
<dbReference type="GO" id="GO:0061599">
    <property type="term" value="F:molybdopterin molybdotransferase activity"/>
    <property type="evidence" value="ECO:0007669"/>
    <property type="project" value="UniProtKB-UniRule"/>
</dbReference>
<keyword evidence="6" id="KW-0808">Transferase</keyword>
<name>A0A9X3AKY5_9SPHN</name>
<dbReference type="SMART" id="SM00852">
    <property type="entry name" value="MoCF_biosynth"/>
    <property type="match status" value="1"/>
</dbReference>
<keyword evidence="4 6" id="KW-0501">Molybdenum cofactor biosynthesis</keyword>
<dbReference type="Gene3D" id="3.40.980.10">
    <property type="entry name" value="MoaB/Mog-like domain"/>
    <property type="match status" value="1"/>
</dbReference>
<dbReference type="GO" id="GO:0006777">
    <property type="term" value="P:Mo-molybdopterin cofactor biosynthetic process"/>
    <property type="evidence" value="ECO:0007669"/>
    <property type="project" value="UniProtKB-UniRule"/>
</dbReference>
<sequence length="392" mass="40823">MIGLDEALALIADRVVPLGTETVPLAESAGRTLAEDLCARSDSPRHAVSVMDGYAVIDAATRPGKTFAVVGESRAGSGFDRTLKPGEAVRIFTGARLPAGADRVIVQEHAERDGERVRFVEGYGPATHVRPAASDFRAGDVLLAAGTRLDPRALVTAGAADRAEVRLARRPRVAVIGTGDELAAPGSAHLEPDAVPESVTLGVAAMVEAEGGTIVARDAAADELAALTRHAGRALDQADLVVVTGGASVGERDFAKPMFEAHGLDLVFSKVAIKPGKPVWLGLARGKVVLGLPGNPTSAMVTATLFLKPILARLQGVRADHAWRRLPLAAPLAATGDRETFVRARWAAEGLVPLGNQDSGAQGPLARADWLVRCPPHHGERAAGTEVMALAF</sequence>
<keyword evidence="6" id="KW-0500">Molybdenum</keyword>
<reference evidence="8" key="1">
    <citation type="submission" date="2022-09" db="EMBL/GenBank/DDBJ databases">
        <title>The genome sequence of Tsuneonella sp. YG55.</title>
        <authorList>
            <person name="Liu Y."/>
        </authorList>
    </citation>
    <scope>NUCLEOTIDE SEQUENCE</scope>
    <source>
        <strain evidence="8">YG55</strain>
    </source>
</reference>
<dbReference type="SUPFAM" id="SSF63882">
    <property type="entry name" value="MoeA N-terminal region -like"/>
    <property type="match status" value="1"/>
</dbReference>
<dbReference type="InterPro" id="IPR005110">
    <property type="entry name" value="MoeA_linker/N"/>
</dbReference>
<comment type="function">
    <text evidence="1 6">Catalyzes the insertion of molybdate into adenylated molybdopterin with the concomitant release of AMP.</text>
</comment>
<keyword evidence="9" id="KW-1185">Reference proteome</keyword>
<dbReference type="InterPro" id="IPR036425">
    <property type="entry name" value="MoaB/Mog-like_dom_sf"/>
</dbReference>
<dbReference type="Pfam" id="PF03453">
    <property type="entry name" value="MoeA_N"/>
    <property type="match status" value="1"/>
</dbReference>
<dbReference type="Gene3D" id="3.90.105.10">
    <property type="entry name" value="Molybdopterin biosynthesis moea protein, domain 2"/>
    <property type="match status" value="1"/>
</dbReference>
<evidence type="ECO:0000256" key="5">
    <source>
        <dbReference type="ARBA" id="ARBA00047317"/>
    </source>
</evidence>
<comment type="pathway">
    <text evidence="2 6">Cofactor biosynthesis; molybdopterin biosynthesis.</text>
</comment>
<gene>
    <name evidence="8" type="ORF">N0B51_08225</name>
</gene>
<comment type="cofactor">
    <cofactor evidence="6">
        <name>Mg(2+)</name>
        <dbReference type="ChEBI" id="CHEBI:18420"/>
    </cofactor>
</comment>
<keyword evidence="6" id="KW-0479">Metal-binding</keyword>
<evidence type="ECO:0000256" key="3">
    <source>
        <dbReference type="ARBA" id="ARBA00010763"/>
    </source>
</evidence>
<keyword evidence="6" id="KW-0460">Magnesium</keyword>
<evidence type="ECO:0000259" key="7">
    <source>
        <dbReference type="SMART" id="SM00852"/>
    </source>
</evidence>